<dbReference type="PANTHER" id="PTHR31912">
    <property type="entry name" value="IP13529P"/>
    <property type="match status" value="1"/>
</dbReference>
<dbReference type="STRING" id="47427.A0A2H3CC11"/>
<keyword evidence="3" id="KW-1185">Reference proteome</keyword>
<dbReference type="OMA" id="REYNIHY"/>
<dbReference type="EMBL" id="KZ293778">
    <property type="protein sequence ID" value="PBK79410.1"/>
    <property type="molecule type" value="Genomic_DNA"/>
</dbReference>
<dbReference type="AlphaFoldDB" id="A0A2H3CC11"/>
<name>A0A2H3CC11_ARMGA</name>
<gene>
    <name evidence="2" type="ORF">ARMGADRAFT_1049148</name>
</gene>
<dbReference type="Proteomes" id="UP000217790">
    <property type="component" value="Unassembled WGS sequence"/>
</dbReference>
<proteinExistence type="predicted"/>
<feature type="region of interest" description="Disordered" evidence="1">
    <location>
        <begin position="40"/>
        <end position="61"/>
    </location>
</feature>
<evidence type="ECO:0000313" key="3">
    <source>
        <dbReference type="Proteomes" id="UP000217790"/>
    </source>
</evidence>
<feature type="region of interest" description="Disordered" evidence="1">
    <location>
        <begin position="108"/>
        <end position="160"/>
    </location>
</feature>
<evidence type="ECO:0000256" key="1">
    <source>
        <dbReference type="SAM" id="MobiDB-lite"/>
    </source>
</evidence>
<organism evidence="2 3">
    <name type="scientific">Armillaria gallica</name>
    <name type="common">Bulbous honey fungus</name>
    <name type="synonym">Armillaria bulbosa</name>
    <dbReference type="NCBI Taxonomy" id="47427"/>
    <lineage>
        <taxon>Eukaryota</taxon>
        <taxon>Fungi</taxon>
        <taxon>Dikarya</taxon>
        <taxon>Basidiomycota</taxon>
        <taxon>Agaricomycotina</taxon>
        <taxon>Agaricomycetes</taxon>
        <taxon>Agaricomycetidae</taxon>
        <taxon>Agaricales</taxon>
        <taxon>Marasmiineae</taxon>
        <taxon>Physalacriaceae</taxon>
        <taxon>Armillaria</taxon>
    </lineage>
</organism>
<feature type="region of interest" description="Disordered" evidence="1">
    <location>
        <begin position="1191"/>
        <end position="1219"/>
    </location>
</feature>
<protein>
    <submittedName>
        <fullName evidence="2">Uncharacterized protein</fullName>
    </submittedName>
</protein>
<accession>A0A2H3CC11</accession>
<sequence>MPTARPSAQDDDPILYQPQSSAELAALRLLSSFLPPELRRSYQWTTPPPSPSDDSTTVPALPPQFDWNDLELMGDVEFEDSPEKRGLALLAQGLLDFLAQDPDDIQSDDELEERSEMGDNEDVSEPEAAHTDQEEGDVADAWGRKRARMTPATDATSREWHPWPDRMACTLDILMHLPRSVFSHEQLDLYLWLLEANKVDDVPSVKSMQALNERLQKMCGIDTMRKKGALGHLYYLNSLSQIIAQEMANPQVRPHLHFYPEDSGKRLAEVRQGSRWLHELPDELLTPMLRINNIDYYIHETAMLRDRSLCVPFRWFMRGGKHYGRCWKLQAMSREGSVVWRVIKTDGVDVSEDEFLKNAPELRQDAVSLYNFPSDPTLIHDVFDETQSPSLVVPWRLTNPIKGNTWRERSKGARVMAFPILLYCDDTSGNMSKKWNKHNSFLFVLAGLPRVEAQREYNIHYLCTSNLALPLEMLDGIVEELEKGQSEGIWAWDCVNQEAVLLIPSIMAMLGDNPMQSEFACHIGLRGKFFCRVCWVKGKDALDENPCSAEVSRESGSYENAGQGLCKGKFLLSSGFMNICLMLLQPGIPRNKSESIQKLKSQFVQAKELYGSTKVKTLRTQSGLKDTYQGYFIDRLVGSYKSKTGTQGKQMVLDAEIHNLPDETMSPVWQIEGLDPHRDTPVEILHVILLGFLKYMWRDVINHQLHNNTDKKNELEIKLASVNIDGLGIDPVAAHTLVTYSGSLTGRDFRVLAQIAPFVLKGLVSEDCFETWVALSKLVPLIWQPEIEDIDEYLTLVQKEIDYFLLCVTRWTVQWFNKPKFHILVHLPEHIRRLGPAMLFATEGFESFNAVIRGKSIHSNRHAPSRDIGLAFAQGNRVRHLLSGGMFLLQKNLPSDDLSSQSQPTAELTEAYKPRPWSHLRQDWTSIGRGPASLMATNNTASRYLGICISDKKPAQSFANTLTGAQFPQLSVFTPSERDTGIFATAKEMYLHNGDRCLLGGYVVVRNPGGGSNVVAKIVEILQRKFSVAAMSQSPDCVLIAGALLSETSVHGMPRIAASGHYGVVALSQLLCTVNVQHDCSRNDCTPDASVPIFQERQQTDKVHRRIRHRNPADIVLNTAQMRDAVHVQPFRRPSPALNADEIIHRSVQKEVDISTTAKHATTDFSSSAVPFLTIRTPSVAMSQTTPAFPILRRDSSQPVHPSPLGPNSFIYDSYNQQS</sequence>
<feature type="compositionally biased region" description="Acidic residues" evidence="1">
    <location>
        <begin position="108"/>
        <end position="125"/>
    </location>
</feature>
<dbReference type="OrthoDB" id="2246127at2759"/>
<dbReference type="InParanoid" id="A0A2H3CC11"/>
<dbReference type="PANTHER" id="PTHR31912:SF34">
    <property type="entry name" value="NOTOCHORD-RELATED PROTEIN"/>
    <property type="match status" value="1"/>
</dbReference>
<reference evidence="3" key="1">
    <citation type="journal article" date="2017" name="Nat. Ecol. Evol.">
        <title>Genome expansion and lineage-specific genetic innovations in the forest pathogenic fungi Armillaria.</title>
        <authorList>
            <person name="Sipos G."/>
            <person name="Prasanna A.N."/>
            <person name="Walter M.C."/>
            <person name="O'Connor E."/>
            <person name="Balint B."/>
            <person name="Krizsan K."/>
            <person name="Kiss B."/>
            <person name="Hess J."/>
            <person name="Varga T."/>
            <person name="Slot J."/>
            <person name="Riley R."/>
            <person name="Boka B."/>
            <person name="Rigling D."/>
            <person name="Barry K."/>
            <person name="Lee J."/>
            <person name="Mihaltcheva S."/>
            <person name="LaButti K."/>
            <person name="Lipzen A."/>
            <person name="Waldron R."/>
            <person name="Moloney N.M."/>
            <person name="Sperisen C."/>
            <person name="Kredics L."/>
            <person name="Vagvoelgyi C."/>
            <person name="Patrignani A."/>
            <person name="Fitzpatrick D."/>
            <person name="Nagy I."/>
            <person name="Doyle S."/>
            <person name="Anderson J.B."/>
            <person name="Grigoriev I.V."/>
            <person name="Gueldener U."/>
            <person name="Muensterkoetter M."/>
            <person name="Nagy L.G."/>
        </authorList>
    </citation>
    <scope>NUCLEOTIDE SEQUENCE [LARGE SCALE GENOMIC DNA]</scope>
    <source>
        <strain evidence="3">Ar21-2</strain>
    </source>
</reference>
<evidence type="ECO:0000313" key="2">
    <source>
        <dbReference type="EMBL" id="PBK79410.1"/>
    </source>
</evidence>